<keyword evidence="1" id="KW-0472">Membrane</keyword>
<feature type="non-terminal residue" evidence="2">
    <location>
        <position position="1"/>
    </location>
</feature>
<dbReference type="AlphaFoldDB" id="W7T9Y2"/>
<evidence type="ECO:0000256" key="1">
    <source>
        <dbReference type="SAM" id="Phobius"/>
    </source>
</evidence>
<dbReference type="PANTHER" id="PTHR12959:SF11">
    <property type="entry name" value="GPI TRANSAMIDASE COMPONENT PIG-T"/>
    <property type="match status" value="1"/>
</dbReference>
<evidence type="ECO:0000313" key="3">
    <source>
        <dbReference type="Proteomes" id="UP000019335"/>
    </source>
</evidence>
<dbReference type="Proteomes" id="UP000019335">
    <property type="component" value="Unassembled WGS sequence"/>
</dbReference>
<dbReference type="OrthoDB" id="331263at2759"/>
<keyword evidence="1" id="KW-0812">Transmembrane</keyword>
<dbReference type="EMBL" id="AZIL01003188">
    <property type="protein sequence ID" value="EWM20338.1"/>
    <property type="molecule type" value="Genomic_DNA"/>
</dbReference>
<dbReference type="InterPro" id="IPR007245">
    <property type="entry name" value="PIG-T"/>
</dbReference>
<reference evidence="2 3" key="1">
    <citation type="journal article" date="2014" name="Mol. Plant">
        <title>Chromosome Scale Genome Assembly and Transcriptome Profiling of Nannochloropsis gaditana in Nitrogen Depletion.</title>
        <authorList>
            <person name="Corteggiani Carpinelli E."/>
            <person name="Telatin A."/>
            <person name="Vitulo N."/>
            <person name="Forcato C."/>
            <person name="D'Angelo M."/>
            <person name="Schiavon R."/>
            <person name="Vezzi A."/>
            <person name="Giacometti G.M."/>
            <person name="Morosinotto T."/>
            <person name="Valle G."/>
        </authorList>
    </citation>
    <scope>NUCLEOTIDE SEQUENCE [LARGE SCALE GENOMIC DNA]</scope>
    <source>
        <strain evidence="2 3">B-31</strain>
    </source>
</reference>
<accession>W7T9Y2</accession>
<dbReference type="Pfam" id="PF04113">
    <property type="entry name" value="Gpi16"/>
    <property type="match status" value="1"/>
</dbReference>
<organism evidence="2 3">
    <name type="scientific">Nannochloropsis gaditana</name>
    <dbReference type="NCBI Taxonomy" id="72520"/>
    <lineage>
        <taxon>Eukaryota</taxon>
        <taxon>Sar</taxon>
        <taxon>Stramenopiles</taxon>
        <taxon>Ochrophyta</taxon>
        <taxon>Eustigmatophyceae</taxon>
        <taxon>Eustigmatales</taxon>
        <taxon>Monodopsidaceae</taxon>
        <taxon>Nannochloropsis</taxon>
    </lineage>
</organism>
<dbReference type="GO" id="GO:0042765">
    <property type="term" value="C:GPI-anchor transamidase complex"/>
    <property type="evidence" value="ECO:0007669"/>
    <property type="project" value="InterPro"/>
</dbReference>
<keyword evidence="1" id="KW-1133">Transmembrane helix</keyword>
<evidence type="ECO:0000313" key="2">
    <source>
        <dbReference type="EMBL" id="EWM20338.1"/>
    </source>
</evidence>
<keyword evidence="3" id="KW-1185">Reference proteome</keyword>
<dbReference type="PANTHER" id="PTHR12959">
    <property type="entry name" value="GPI TRANSAMIDASE COMPONENT PIG-T-RELATED"/>
    <property type="match status" value="1"/>
</dbReference>
<dbReference type="GO" id="GO:0016255">
    <property type="term" value="P:attachment of GPI anchor to protein"/>
    <property type="evidence" value="ECO:0007669"/>
    <property type="project" value="InterPro"/>
</dbReference>
<comment type="caution">
    <text evidence="2">The sequence shown here is derived from an EMBL/GenBank/DDBJ whole genome shotgun (WGS) entry which is preliminary data.</text>
</comment>
<proteinExistence type="predicted"/>
<gene>
    <name evidence="2" type="ORF">Naga_101550g1</name>
</gene>
<protein>
    <submittedName>
        <fullName evidence="2">Gpi transamidase component gpi16</fullName>
    </submittedName>
</protein>
<feature type="transmembrane region" description="Helical" evidence="1">
    <location>
        <begin position="106"/>
        <end position="126"/>
    </location>
</feature>
<name>W7T9Y2_9STRA</name>
<sequence length="159" mass="17658">PLTPSLLSSSWRPSKNQSPSLLIYTVSLPPSSSSATYVRVSWRFSLRFLPFEEFPPNPMRGLEVPPLVVWVEGEKEGGMRGGRAGGNGGGVLIDVPTPDFSMPFNVVTLTCTLLAFVFGSMMSVTVRKGKRRGKKHGGSDGWEWKARVKLWWMRMKGRT</sequence>